<dbReference type="EMBL" id="HBIS01000055">
    <property type="protein sequence ID" value="CAE0606221.1"/>
    <property type="molecule type" value="Transcribed_RNA"/>
</dbReference>
<keyword evidence="2" id="KW-0812">Transmembrane</keyword>
<feature type="transmembrane region" description="Helical" evidence="2">
    <location>
        <begin position="437"/>
        <end position="458"/>
    </location>
</feature>
<name>A0A7S3U9V5_9CHLO</name>
<reference evidence="3" key="1">
    <citation type="submission" date="2021-01" db="EMBL/GenBank/DDBJ databases">
        <authorList>
            <person name="Corre E."/>
            <person name="Pelletier E."/>
            <person name="Niang G."/>
            <person name="Scheremetjew M."/>
            <person name="Finn R."/>
            <person name="Kale V."/>
            <person name="Holt S."/>
            <person name="Cochrane G."/>
            <person name="Meng A."/>
            <person name="Brown T."/>
            <person name="Cohen L."/>
        </authorList>
    </citation>
    <scope>NUCLEOTIDE SEQUENCE</scope>
    <source>
        <strain evidence="3">CCMP1897</strain>
    </source>
</reference>
<feature type="transmembrane region" description="Helical" evidence="2">
    <location>
        <begin position="503"/>
        <end position="523"/>
    </location>
</feature>
<evidence type="ECO:0000313" key="3">
    <source>
        <dbReference type="EMBL" id="CAE0606221.1"/>
    </source>
</evidence>
<protein>
    <submittedName>
        <fullName evidence="3">Uncharacterized protein</fullName>
    </submittedName>
</protein>
<feature type="transmembrane region" description="Helical" evidence="2">
    <location>
        <begin position="710"/>
        <end position="734"/>
    </location>
</feature>
<feature type="transmembrane region" description="Helical" evidence="2">
    <location>
        <begin position="257"/>
        <end position="284"/>
    </location>
</feature>
<dbReference type="AlphaFoldDB" id="A0A7S3U9V5"/>
<feature type="transmembrane region" description="Helical" evidence="2">
    <location>
        <begin position="360"/>
        <end position="382"/>
    </location>
</feature>
<feature type="transmembrane region" description="Helical" evidence="2">
    <location>
        <begin position="612"/>
        <end position="634"/>
    </location>
</feature>
<keyword evidence="2" id="KW-1133">Transmembrane helix</keyword>
<evidence type="ECO:0000256" key="1">
    <source>
        <dbReference type="SAM" id="MobiDB-lite"/>
    </source>
</evidence>
<evidence type="ECO:0000256" key="2">
    <source>
        <dbReference type="SAM" id="Phobius"/>
    </source>
</evidence>
<feature type="transmembrane region" description="Helical" evidence="2">
    <location>
        <begin position="334"/>
        <end position="354"/>
    </location>
</feature>
<accession>A0A7S3U9V5</accession>
<feature type="transmembrane region" description="Helical" evidence="2">
    <location>
        <begin position="464"/>
        <end position="482"/>
    </location>
</feature>
<sequence>MVGVAEEERIAPVEPDESTRSARDGEESTEWIGGAEETVRTLGSSWAESCDELEKEELEDLPENKPNFWTKKIKMLSLKKISWWPWPRDPRDDPDSVFYGRESREYHEDASKLEECRVKRSGTMSSNGSFNWGPAQAPEDQQFDPLDKPVFFWWFPKWVLTGEGYHRFVDQQAHYRMMADRFGWELPPPPYGDGPAHAIAFYRQKIIGQGKWVYKRRFNIQTMFHFLGVAWLLRQVRTYAYGMDSSGNMKHPYAGNVLHGFIIALVGVIFPSAIVVILYGLIPLQSVEDCTFTQQAVFLLFTNPMSYVIIAFTQITIFIGCIDQRLPWRPLSKYAVILAAVYLIQVAIAAPIVLTVGYYAMQGLIALALNTVVVCVGIRLRLRGLVEYGRKHFPNIVDPAQEAENWDKTPNQSNAEAPLGKKWKHGLYKEIHRKARVYYWILATQTITYFVYFAWIYAYKEASTGGLIALTIMQFIVGTGSRKSLQHLTSRKWTGGGMFQIDVSFLICSAWVFSAKGVFVAFATPNFDASVGAFVIIFLEEFVGSILIAMLHHSQLWFRFRCWIKIWPRTFVRCIRRQDPEVIPIYEDMDLDGRGVTNAHGDYRRTKIRFDYFNFLGNITGYTCYVIVSVILRYGPNKEFFPFNDNAGPSVKNDSSMPFSDEDYFVTLYFAAIAVGCSLLGIIWTSFYINKYYPFIGVYWQEMNETFSKVPEYMGFYLMIITSNVMLGVMSFLIHNRIWYAGIGETAGSCKA</sequence>
<keyword evidence="2" id="KW-0472">Membrane</keyword>
<feature type="transmembrane region" description="Helical" evidence="2">
    <location>
        <begin position="529"/>
        <end position="551"/>
    </location>
</feature>
<proteinExistence type="predicted"/>
<feature type="region of interest" description="Disordered" evidence="1">
    <location>
        <begin position="1"/>
        <end position="37"/>
    </location>
</feature>
<feature type="transmembrane region" description="Helical" evidence="2">
    <location>
        <begin position="304"/>
        <end position="322"/>
    </location>
</feature>
<feature type="transmembrane region" description="Helical" evidence="2">
    <location>
        <begin position="664"/>
        <end position="689"/>
    </location>
</feature>
<gene>
    <name evidence="3" type="ORF">PSAL00342_LOCUS37</name>
</gene>
<organism evidence="3">
    <name type="scientific">Picocystis salinarum</name>
    <dbReference type="NCBI Taxonomy" id="88271"/>
    <lineage>
        <taxon>Eukaryota</taxon>
        <taxon>Viridiplantae</taxon>
        <taxon>Chlorophyta</taxon>
        <taxon>Picocystophyceae</taxon>
        <taxon>Picocystales</taxon>
        <taxon>Picocystaceae</taxon>
        <taxon>Picocystis</taxon>
    </lineage>
</organism>
<feature type="compositionally biased region" description="Basic and acidic residues" evidence="1">
    <location>
        <begin position="1"/>
        <end position="26"/>
    </location>
</feature>